<dbReference type="EMBL" id="CP031598">
    <property type="protein sequence ID" value="QEW24602.1"/>
    <property type="molecule type" value="Genomic_DNA"/>
</dbReference>
<reference evidence="3 5" key="2">
    <citation type="submission" date="2018-08" db="EMBL/GenBank/DDBJ databases">
        <title>Genetic Globetrotter - A new plasmid hitch-hiking vast phylogenetic and geographic distances.</title>
        <authorList>
            <person name="Vollmers J."/>
            <person name="Petersen J."/>
        </authorList>
    </citation>
    <scope>NUCLEOTIDE SEQUENCE [LARGE SCALE GENOMIC DNA]</scope>
    <source>
        <strain evidence="3 5">DSM 26383</strain>
    </source>
</reference>
<evidence type="ECO:0000313" key="5">
    <source>
        <dbReference type="Proteomes" id="UP000325785"/>
    </source>
</evidence>
<keyword evidence="4" id="KW-1185">Reference proteome</keyword>
<feature type="domain" description="Beta-lactamase hydrolase-like protein phosphatase-like" evidence="1">
    <location>
        <begin position="2"/>
        <end position="110"/>
    </location>
</feature>
<dbReference type="KEGG" id="rid:RIdsm_00383"/>
<dbReference type="EMBL" id="LAXI01000006">
    <property type="protein sequence ID" value="KRS17655.1"/>
    <property type="molecule type" value="Genomic_DNA"/>
</dbReference>
<dbReference type="RefSeq" id="WP_057816297.1">
    <property type="nucleotide sequence ID" value="NZ_CP031598.1"/>
</dbReference>
<dbReference type="SUPFAM" id="SSF52799">
    <property type="entry name" value="(Phosphotyrosine protein) phosphatases II"/>
    <property type="match status" value="1"/>
</dbReference>
<dbReference type="GO" id="GO:0016787">
    <property type="term" value="F:hydrolase activity"/>
    <property type="evidence" value="ECO:0007669"/>
    <property type="project" value="UniProtKB-KW"/>
</dbReference>
<dbReference type="STRING" id="540747.SAMN04488031_107174"/>
<dbReference type="NCBIfam" id="TIGR01244">
    <property type="entry name" value="TIGR01244 family sulfur transferase"/>
    <property type="match status" value="1"/>
</dbReference>
<dbReference type="OrthoDB" id="9805710at2"/>
<dbReference type="InterPro" id="IPR005939">
    <property type="entry name" value="BLH_phosphatase-like"/>
</dbReference>
<proteinExistence type="predicted"/>
<dbReference type="Gene3D" id="3.90.190.10">
    <property type="entry name" value="Protein tyrosine phosphatase superfamily"/>
    <property type="match status" value="1"/>
</dbReference>
<evidence type="ECO:0000313" key="4">
    <source>
        <dbReference type="Proteomes" id="UP000051401"/>
    </source>
</evidence>
<sequence length="138" mass="15111">MDLRKITDDYTVSPQIDVENVREIANAGYRSVMCNRPDGEEPGQTGYALIAEAAEAEGLKVVSVPITSGMITPEALDEFRKALKDMPKPMLAYCRSGTRCTMLWAIAQHGTMEDSEIERRAAEAGYDVSGVLRQLGAQ</sequence>
<reference evidence="2 4" key="1">
    <citation type="submission" date="2015-04" db="EMBL/GenBank/DDBJ databases">
        <title>The draft genome sequence of Roseovarius indicus B108T.</title>
        <authorList>
            <person name="Li G."/>
            <person name="Lai Q."/>
            <person name="Shao Z."/>
            <person name="Yan P."/>
        </authorList>
    </citation>
    <scope>NUCLEOTIDE SEQUENCE [LARGE SCALE GENOMIC DNA]</scope>
    <source>
        <strain evidence="2 4">B108</strain>
    </source>
</reference>
<evidence type="ECO:0000313" key="3">
    <source>
        <dbReference type="EMBL" id="QEW24602.1"/>
    </source>
</evidence>
<dbReference type="EC" id="3.-.-.-" evidence="3"/>
<organism evidence="2 4">
    <name type="scientific">Roseovarius indicus</name>
    <dbReference type="NCBI Taxonomy" id="540747"/>
    <lineage>
        <taxon>Bacteria</taxon>
        <taxon>Pseudomonadati</taxon>
        <taxon>Pseudomonadota</taxon>
        <taxon>Alphaproteobacteria</taxon>
        <taxon>Rhodobacterales</taxon>
        <taxon>Roseobacteraceae</taxon>
        <taxon>Roseovarius</taxon>
    </lineage>
</organism>
<dbReference type="Proteomes" id="UP000051401">
    <property type="component" value="Unassembled WGS sequence"/>
</dbReference>
<name>A0A0T5P8L8_9RHOB</name>
<gene>
    <name evidence="3" type="primary">blh_1</name>
    <name evidence="3" type="ORF">RIdsm_00383</name>
    <name evidence="2" type="ORF">XM52_11605</name>
</gene>
<evidence type="ECO:0000259" key="1">
    <source>
        <dbReference type="Pfam" id="PF04273"/>
    </source>
</evidence>
<dbReference type="Proteomes" id="UP000325785">
    <property type="component" value="Chromosome"/>
</dbReference>
<keyword evidence="3" id="KW-0378">Hydrolase</keyword>
<evidence type="ECO:0000313" key="2">
    <source>
        <dbReference type="EMBL" id="KRS17655.1"/>
    </source>
</evidence>
<dbReference type="Pfam" id="PF04273">
    <property type="entry name" value="BLH_phosphatase"/>
    <property type="match status" value="1"/>
</dbReference>
<dbReference type="InterPro" id="IPR029021">
    <property type="entry name" value="Prot-tyrosine_phosphatase-like"/>
</dbReference>
<accession>A0A0T5P8L8</accession>
<dbReference type="AlphaFoldDB" id="A0A0T5P8L8"/>
<dbReference type="PATRIC" id="fig|540747.5.peg.5298"/>
<protein>
    <submittedName>
        <fullName evidence="3">Beta-lactamase hydrolase-like protein</fullName>
        <ecNumber evidence="3">3.-.-.-</ecNumber>
    </submittedName>
</protein>